<dbReference type="GO" id="GO:0016740">
    <property type="term" value="F:transferase activity"/>
    <property type="evidence" value="ECO:0007669"/>
    <property type="project" value="UniProtKB-KW"/>
</dbReference>
<keyword evidence="3" id="KW-1185">Reference proteome</keyword>
<name>A0ABS8PHB6_9PSEU</name>
<dbReference type="InterPro" id="IPR003673">
    <property type="entry name" value="CoA-Trfase_fam_III"/>
</dbReference>
<dbReference type="Proteomes" id="UP001199469">
    <property type="component" value="Unassembled WGS sequence"/>
</dbReference>
<organism evidence="2 3">
    <name type="scientific">Actinomycetospora endophytica</name>
    <dbReference type="NCBI Taxonomy" id="2291215"/>
    <lineage>
        <taxon>Bacteria</taxon>
        <taxon>Bacillati</taxon>
        <taxon>Actinomycetota</taxon>
        <taxon>Actinomycetes</taxon>
        <taxon>Pseudonocardiales</taxon>
        <taxon>Pseudonocardiaceae</taxon>
        <taxon>Actinomycetospora</taxon>
    </lineage>
</organism>
<dbReference type="InterPro" id="IPR023606">
    <property type="entry name" value="CoA-Trfase_III_dom_1_sf"/>
</dbReference>
<dbReference type="PANTHER" id="PTHR48228">
    <property type="entry name" value="SUCCINYL-COA--D-CITRAMALATE COA-TRANSFERASE"/>
    <property type="match status" value="1"/>
</dbReference>
<dbReference type="Gene3D" id="3.30.1540.10">
    <property type="entry name" value="formyl-coa transferase, domain 3"/>
    <property type="match status" value="1"/>
</dbReference>
<evidence type="ECO:0000313" key="3">
    <source>
        <dbReference type="Proteomes" id="UP001199469"/>
    </source>
</evidence>
<dbReference type="Gene3D" id="3.40.50.10540">
    <property type="entry name" value="Crotonobetainyl-coa:carnitine coa-transferase, domain 1"/>
    <property type="match status" value="1"/>
</dbReference>
<gene>
    <name evidence="2" type="ORF">LQ327_30220</name>
</gene>
<feature type="region of interest" description="Disordered" evidence="1">
    <location>
        <begin position="319"/>
        <end position="342"/>
    </location>
</feature>
<dbReference type="InterPro" id="IPR050509">
    <property type="entry name" value="CoA-transferase_III"/>
</dbReference>
<comment type="caution">
    <text evidence="2">The sequence shown here is derived from an EMBL/GenBank/DDBJ whole genome shotgun (WGS) entry which is preliminary data.</text>
</comment>
<sequence length="367" mass="38221">MAGIGPAPFAAMSLADMGADVIRVDRPVPAEMRTAAPEGDVLNRGKRSVVLDLKHPAGHEAVLTLVEEADVLIEGYRPGVMERLGLGPDVVLARRPSLVFGRMTGWGQSGPLADTAGHEVNYLAVTGVLGSLGTAGGPPQVPLPLIGDYGAGGAYLVIGVLGALFAAARTGQGQVVDAAMVDGTTHLLAATYAMLGAGAWNDARGTNDLDGAAPFYAVYETADGQWVSVGALENKFFATLLRELRIDGFEAADQHDRAQWPRLRALLAEAFGARTRDEWAAYFTSSDACVTPVLGLREAARHPHVAARRSVLADGRRIQPGTAPRFAATPDTTPGPSPRPGEHTVAVLEEAGLAADELIDSGAARVG</sequence>
<dbReference type="SUPFAM" id="SSF89796">
    <property type="entry name" value="CoA-transferase family III (CaiB/BaiF)"/>
    <property type="match status" value="1"/>
</dbReference>
<dbReference type="InterPro" id="IPR044855">
    <property type="entry name" value="CoA-Trfase_III_dom3_sf"/>
</dbReference>
<protein>
    <submittedName>
        <fullName evidence="2">CoA transferase</fullName>
    </submittedName>
</protein>
<keyword evidence="2" id="KW-0808">Transferase</keyword>
<dbReference type="PANTHER" id="PTHR48228:SF5">
    <property type="entry name" value="ALPHA-METHYLACYL-COA RACEMASE"/>
    <property type="match status" value="1"/>
</dbReference>
<evidence type="ECO:0000256" key="1">
    <source>
        <dbReference type="SAM" id="MobiDB-lite"/>
    </source>
</evidence>
<dbReference type="Pfam" id="PF02515">
    <property type="entry name" value="CoA_transf_3"/>
    <property type="match status" value="1"/>
</dbReference>
<reference evidence="2 3" key="1">
    <citation type="submission" date="2021-11" db="EMBL/GenBank/DDBJ databases">
        <title>Draft genome sequence of Actinomycetospora sp. SF1 isolated from the rhizosphere soil.</title>
        <authorList>
            <person name="Duangmal K."/>
            <person name="Chantavorakit T."/>
        </authorList>
    </citation>
    <scope>NUCLEOTIDE SEQUENCE [LARGE SCALE GENOMIC DNA]</scope>
    <source>
        <strain evidence="2 3">TBRC 5722</strain>
    </source>
</reference>
<accession>A0ABS8PHB6</accession>
<evidence type="ECO:0000313" key="2">
    <source>
        <dbReference type="EMBL" id="MCD2197656.1"/>
    </source>
</evidence>
<proteinExistence type="predicted"/>
<dbReference type="EMBL" id="JAJNDB010000009">
    <property type="protein sequence ID" value="MCD2197656.1"/>
    <property type="molecule type" value="Genomic_DNA"/>
</dbReference>